<feature type="region of interest" description="Disordered" evidence="1">
    <location>
        <begin position="181"/>
        <end position="200"/>
    </location>
</feature>
<keyword evidence="2" id="KW-0812">Transmembrane</keyword>
<protein>
    <submittedName>
        <fullName evidence="3">Uncharacterized protein</fullName>
    </submittedName>
</protein>
<dbReference type="RefSeq" id="XP_002287593.1">
    <property type="nucleotide sequence ID" value="XM_002287557.1"/>
</dbReference>
<keyword evidence="2" id="KW-0472">Membrane</keyword>
<keyword evidence="4" id="KW-1185">Reference proteome</keyword>
<evidence type="ECO:0000313" key="4">
    <source>
        <dbReference type="Proteomes" id="UP000001449"/>
    </source>
</evidence>
<dbReference type="Proteomes" id="UP000001449">
    <property type="component" value="Chromosome 2"/>
</dbReference>
<gene>
    <name evidence="3" type="ORF">THAPSDRAFT_3038</name>
</gene>
<evidence type="ECO:0000313" key="3">
    <source>
        <dbReference type="EMBL" id="EED95036.1"/>
    </source>
</evidence>
<accession>B8BW25</accession>
<reference evidence="3 4" key="2">
    <citation type="journal article" date="2008" name="Nature">
        <title>The Phaeodactylum genome reveals the evolutionary history of diatom genomes.</title>
        <authorList>
            <person name="Bowler C."/>
            <person name="Allen A.E."/>
            <person name="Badger J.H."/>
            <person name="Grimwood J."/>
            <person name="Jabbari K."/>
            <person name="Kuo A."/>
            <person name="Maheswari U."/>
            <person name="Martens C."/>
            <person name="Maumus F."/>
            <person name="Otillar R.P."/>
            <person name="Rayko E."/>
            <person name="Salamov A."/>
            <person name="Vandepoele K."/>
            <person name="Beszteri B."/>
            <person name="Gruber A."/>
            <person name="Heijde M."/>
            <person name="Katinka M."/>
            <person name="Mock T."/>
            <person name="Valentin K."/>
            <person name="Verret F."/>
            <person name="Berges J.A."/>
            <person name="Brownlee C."/>
            <person name="Cadoret J.P."/>
            <person name="Chiovitti A."/>
            <person name="Choi C.J."/>
            <person name="Coesel S."/>
            <person name="De Martino A."/>
            <person name="Detter J.C."/>
            <person name="Durkin C."/>
            <person name="Falciatore A."/>
            <person name="Fournet J."/>
            <person name="Haruta M."/>
            <person name="Huysman M.J."/>
            <person name="Jenkins B.D."/>
            <person name="Jiroutova K."/>
            <person name="Jorgensen R.E."/>
            <person name="Joubert Y."/>
            <person name="Kaplan A."/>
            <person name="Kroger N."/>
            <person name="Kroth P.G."/>
            <person name="La Roche J."/>
            <person name="Lindquist E."/>
            <person name="Lommer M."/>
            <person name="Martin-Jezequel V."/>
            <person name="Lopez P.J."/>
            <person name="Lucas S."/>
            <person name="Mangogna M."/>
            <person name="McGinnis K."/>
            <person name="Medlin L.K."/>
            <person name="Montsant A."/>
            <person name="Oudot-Le Secq M.P."/>
            <person name="Napoli C."/>
            <person name="Obornik M."/>
            <person name="Parker M.S."/>
            <person name="Petit J.L."/>
            <person name="Porcel B.M."/>
            <person name="Poulsen N."/>
            <person name="Robison M."/>
            <person name="Rychlewski L."/>
            <person name="Rynearson T.A."/>
            <person name="Schmutz J."/>
            <person name="Shapiro H."/>
            <person name="Siaut M."/>
            <person name="Stanley M."/>
            <person name="Sussman M.R."/>
            <person name="Taylor A.R."/>
            <person name="Vardi A."/>
            <person name="von Dassow P."/>
            <person name="Vyverman W."/>
            <person name="Willis A."/>
            <person name="Wyrwicz L.S."/>
            <person name="Rokhsar D.S."/>
            <person name="Weissenbach J."/>
            <person name="Armbrust E.V."/>
            <person name="Green B.R."/>
            <person name="Van de Peer Y."/>
            <person name="Grigoriev I.V."/>
        </authorList>
    </citation>
    <scope>NUCLEOTIDE SEQUENCE [LARGE SCALE GENOMIC DNA]</scope>
    <source>
        <strain evidence="3 4">CCMP1335</strain>
    </source>
</reference>
<name>B8BW25_THAPS</name>
<dbReference type="GeneID" id="7452130"/>
<dbReference type="EMBL" id="CM000639">
    <property type="protein sequence ID" value="EED95036.1"/>
    <property type="molecule type" value="Genomic_DNA"/>
</dbReference>
<reference evidence="3 4" key="1">
    <citation type="journal article" date="2004" name="Science">
        <title>The genome of the diatom Thalassiosira pseudonana: ecology, evolution, and metabolism.</title>
        <authorList>
            <person name="Armbrust E.V."/>
            <person name="Berges J.A."/>
            <person name="Bowler C."/>
            <person name="Green B.R."/>
            <person name="Martinez D."/>
            <person name="Putnam N.H."/>
            <person name="Zhou S."/>
            <person name="Allen A.E."/>
            <person name="Apt K.E."/>
            <person name="Bechner M."/>
            <person name="Brzezinski M.A."/>
            <person name="Chaal B.K."/>
            <person name="Chiovitti A."/>
            <person name="Davis A.K."/>
            <person name="Demarest M.S."/>
            <person name="Detter J.C."/>
            <person name="Glavina T."/>
            <person name="Goodstein D."/>
            <person name="Hadi M.Z."/>
            <person name="Hellsten U."/>
            <person name="Hildebrand M."/>
            <person name="Jenkins B.D."/>
            <person name="Jurka J."/>
            <person name="Kapitonov V.V."/>
            <person name="Kroger N."/>
            <person name="Lau W.W."/>
            <person name="Lane T.W."/>
            <person name="Larimer F.W."/>
            <person name="Lippmeier J.C."/>
            <person name="Lucas S."/>
            <person name="Medina M."/>
            <person name="Montsant A."/>
            <person name="Obornik M."/>
            <person name="Parker M.S."/>
            <person name="Palenik B."/>
            <person name="Pazour G.J."/>
            <person name="Richardson P.M."/>
            <person name="Rynearson T.A."/>
            <person name="Saito M.A."/>
            <person name="Schwartz D.C."/>
            <person name="Thamatrakoln K."/>
            <person name="Valentin K."/>
            <person name="Vardi A."/>
            <person name="Wilkerson F.P."/>
            <person name="Rokhsar D.S."/>
        </authorList>
    </citation>
    <scope>NUCLEOTIDE SEQUENCE [LARGE SCALE GENOMIC DNA]</scope>
    <source>
        <strain evidence="3 4">CCMP1335</strain>
    </source>
</reference>
<sequence>MVVGWTLHAIKHGSFKCRIEHCHPFRKASEIDNYESRRKYREQLWSTWLNSVADDLDLLTDWWFFLRMYNMYGVALEDGMYARATLALFVFCILGSISYLLELYQVVFKYPATISWLPLFTILGEDVPQVALSLVLSRIFEAELTSLAAFNIATSVYSAMIKISGELLLNHCYCCKFEPREDEENGDEDRYASVEAGRRK</sequence>
<proteinExistence type="predicted"/>
<dbReference type="eggNOG" id="ENOG502T8GI">
    <property type="taxonomic scope" value="Eukaryota"/>
</dbReference>
<dbReference type="HOGENOM" id="CLU_1368695_0_0_1"/>
<keyword evidence="2" id="KW-1133">Transmembrane helix</keyword>
<dbReference type="KEGG" id="tps:THAPSDRAFT_3038"/>
<dbReference type="InParanoid" id="B8BW25"/>
<evidence type="ECO:0000256" key="1">
    <source>
        <dbReference type="SAM" id="MobiDB-lite"/>
    </source>
</evidence>
<feature type="transmembrane region" description="Helical" evidence="2">
    <location>
        <begin position="80"/>
        <end position="101"/>
    </location>
</feature>
<dbReference type="PaxDb" id="35128-Thaps3038"/>
<evidence type="ECO:0000256" key="2">
    <source>
        <dbReference type="SAM" id="Phobius"/>
    </source>
</evidence>
<organism evidence="3 4">
    <name type="scientific">Thalassiosira pseudonana</name>
    <name type="common">Marine diatom</name>
    <name type="synonym">Cyclotella nana</name>
    <dbReference type="NCBI Taxonomy" id="35128"/>
    <lineage>
        <taxon>Eukaryota</taxon>
        <taxon>Sar</taxon>
        <taxon>Stramenopiles</taxon>
        <taxon>Ochrophyta</taxon>
        <taxon>Bacillariophyta</taxon>
        <taxon>Coscinodiscophyceae</taxon>
        <taxon>Thalassiosirophycidae</taxon>
        <taxon>Thalassiosirales</taxon>
        <taxon>Thalassiosiraceae</taxon>
        <taxon>Thalassiosira</taxon>
    </lineage>
</organism>
<dbReference type="AlphaFoldDB" id="B8BW25"/>